<dbReference type="Gene3D" id="3.30.1340.30">
    <property type="match status" value="1"/>
</dbReference>
<feature type="domain" description="BON" evidence="2">
    <location>
        <begin position="22"/>
        <end position="89"/>
    </location>
</feature>
<feature type="signal peptide" evidence="1">
    <location>
        <begin position="1"/>
        <end position="22"/>
    </location>
</feature>
<evidence type="ECO:0000256" key="1">
    <source>
        <dbReference type="SAM" id="SignalP"/>
    </source>
</evidence>
<gene>
    <name evidence="3" type="ORF">FEF09_14345</name>
</gene>
<evidence type="ECO:0000313" key="3">
    <source>
        <dbReference type="EMBL" id="TWV99874.1"/>
    </source>
</evidence>
<dbReference type="RefSeq" id="WP_146305756.1">
    <property type="nucleotide sequence ID" value="NZ_VOHS01000012.1"/>
</dbReference>
<name>A0A5C6LR03_9BACT</name>
<organism evidence="3 4">
    <name type="scientific">Chitinophaga pinensis</name>
    <dbReference type="NCBI Taxonomy" id="79329"/>
    <lineage>
        <taxon>Bacteria</taxon>
        <taxon>Pseudomonadati</taxon>
        <taxon>Bacteroidota</taxon>
        <taxon>Chitinophagia</taxon>
        <taxon>Chitinophagales</taxon>
        <taxon>Chitinophagaceae</taxon>
        <taxon>Chitinophaga</taxon>
    </lineage>
</organism>
<dbReference type="AlphaFoldDB" id="A0A5C6LR03"/>
<dbReference type="PROSITE" id="PS50914">
    <property type="entry name" value="BON"/>
    <property type="match status" value="1"/>
</dbReference>
<sequence length="168" mass="17346">MRNKQLSIAFLCLALAFMVACKGKPSDTQIQAKVTEQLSGMPEVTADVKEGVVTLAGNVPDDAARTAAETKVAAVDGVKSITNNIMVTPPAPPAPVVDTTAVPMNAAEEALRTGVADITKDFPGVDVKVDAGVVSVTGELSAAKWKTLKQALDGLHPKKVDAAGLKVK</sequence>
<reference evidence="3 4" key="1">
    <citation type="submission" date="2019-08" db="EMBL/GenBank/DDBJ databases">
        <title>Whole genome sequencing of chitin degrading bacteria Chitinophaga pinensis YS16.</title>
        <authorList>
            <person name="Singh R.P."/>
            <person name="Manchanda G."/>
            <person name="Maurya I.K."/>
            <person name="Joshi N.K."/>
            <person name="Srivastava A.K."/>
        </authorList>
    </citation>
    <scope>NUCLEOTIDE SEQUENCE [LARGE SCALE GENOMIC DNA]</scope>
    <source>
        <strain evidence="3 4">YS-16</strain>
    </source>
</reference>
<comment type="caution">
    <text evidence="3">The sequence shown here is derived from an EMBL/GenBank/DDBJ whole genome shotgun (WGS) entry which is preliminary data.</text>
</comment>
<keyword evidence="4" id="KW-1185">Reference proteome</keyword>
<dbReference type="InterPro" id="IPR007055">
    <property type="entry name" value="BON_dom"/>
</dbReference>
<dbReference type="EMBL" id="VOHS01000012">
    <property type="protein sequence ID" value="TWV99874.1"/>
    <property type="molecule type" value="Genomic_DNA"/>
</dbReference>
<feature type="chain" id="PRO_5022667126" evidence="1">
    <location>
        <begin position="23"/>
        <end position="168"/>
    </location>
</feature>
<dbReference type="Proteomes" id="UP000318815">
    <property type="component" value="Unassembled WGS sequence"/>
</dbReference>
<evidence type="ECO:0000313" key="4">
    <source>
        <dbReference type="Proteomes" id="UP000318815"/>
    </source>
</evidence>
<dbReference type="PROSITE" id="PS51257">
    <property type="entry name" value="PROKAR_LIPOPROTEIN"/>
    <property type="match status" value="1"/>
</dbReference>
<evidence type="ECO:0000259" key="2">
    <source>
        <dbReference type="PROSITE" id="PS50914"/>
    </source>
</evidence>
<keyword evidence="1" id="KW-0732">Signal</keyword>
<dbReference type="Pfam" id="PF04972">
    <property type="entry name" value="BON"/>
    <property type="match status" value="1"/>
</dbReference>
<proteinExistence type="predicted"/>
<accession>A0A5C6LR03</accession>
<protein>
    <submittedName>
        <fullName evidence="3">BON domain-containing protein</fullName>
    </submittedName>
</protein>
<dbReference type="OrthoDB" id="1097785at2"/>